<sequence length="72" mass="7637">MGTVVLMSLGVLFFITGPALALVIVLGVRKSARDTGNARQRAHEDAGRIPAGRISAAQAQIPELAGGRHRRY</sequence>
<organism evidence="1 2">
    <name type="scientific">Nocardia huaxiensis</name>
    <dbReference type="NCBI Taxonomy" id="2755382"/>
    <lineage>
        <taxon>Bacteria</taxon>
        <taxon>Bacillati</taxon>
        <taxon>Actinomycetota</taxon>
        <taxon>Actinomycetes</taxon>
        <taxon>Mycobacteriales</taxon>
        <taxon>Nocardiaceae</taxon>
        <taxon>Nocardia</taxon>
    </lineage>
</organism>
<accession>A0A7D6VDJ8</accession>
<reference evidence="1 2" key="1">
    <citation type="submission" date="2020-07" db="EMBL/GenBank/DDBJ databases">
        <authorList>
            <person name="Zhuang K."/>
            <person name="Ran Y."/>
        </authorList>
    </citation>
    <scope>NUCLEOTIDE SEQUENCE [LARGE SCALE GENOMIC DNA]</scope>
    <source>
        <strain evidence="1 2">WCH-YHL-001</strain>
    </source>
</reference>
<evidence type="ECO:0000313" key="1">
    <source>
        <dbReference type="EMBL" id="QLY29895.1"/>
    </source>
</evidence>
<evidence type="ECO:0000313" key="2">
    <source>
        <dbReference type="Proteomes" id="UP000515512"/>
    </source>
</evidence>
<dbReference type="Proteomes" id="UP000515512">
    <property type="component" value="Chromosome"/>
</dbReference>
<dbReference type="RefSeq" id="WP_181581097.1">
    <property type="nucleotide sequence ID" value="NZ_CP059399.1"/>
</dbReference>
<dbReference type="AlphaFoldDB" id="A0A7D6VDJ8"/>
<protein>
    <submittedName>
        <fullName evidence="1">Uncharacterized protein</fullName>
    </submittedName>
</protein>
<name>A0A7D6VDJ8_9NOCA</name>
<gene>
    <name evidence="1" type="ORF">H0264_32560</name>
</gene>
<proteinExistence type="predicted"/>
<keyword evidence="2" id="KW-1185">Reference proteome</keyword>
<dbReference type="EMBL" id="CP059399">
    <property type="protein sequence ID" value="QLY29895.1"/>
    <property type="molecule type" value="Genomic_DNA"/>
</dbReference>
<dbReference type="KEGG" id="nhu:H0264_32560"/>